<evidence type="ECO:0000313" key="10">
    <source>
        <dbReference type="EMBL" id="NWC12599.1"/>
    </source>
</evidence>
<feature type="transmembrane region" description="Helical" evidence="8">
    <location>
        <begin position="277"/>
        <end position="303"/>
    </location>
</feature>
<evidence type="ECO:0000256" key="5">
    <source>
        <dbReference type="ARBA" id="ARBA00022989"/>
    </source>
</evidence>
<evidence type="ECO:0000256" key="3">
    <source>
        <dbReference type="ARBA" id="ARBA00022475"/>
    </source>
</evidence>
<keyword evidence="4 8" id="KW-0812">Transmembrane</keyword>
<feature type="transmembrane region" description="Helical" evidence="8">
    <location>
        <begin position="134"/>
        <end position="159"/>
    </location>
</feature>
<comment type="similarity">
    <text evidence="7">Belongs to the binding-protein-dependent transport system permease family. OppBC subfamily.</text>
</comment>
<dbReference type="GO" id="GO:0005886">
    <property type="term" value="C:plasma membrane"/>
    <property type="evidence" value="ECO:0007669"/>
    <property type="project" value="UniProtKB-SubCell"/>
</dbReference>
<dbReference type="InterPro" id="IPR000515">
    <property type="entry name" value="MetI-like"/>
</dbReference>
<dbReference type="InterPro" id="IPR035906">
    <property type="entry name" value="MetI-like_sf"/>
</dbReference>
<evidence type="ECO:0000256" key="7">
    <source>
        <dbReference type="ARBA" id="ARBA00024202"/>
    </source>
</evidence>
<dbReference type="Gene3D" id="1.10.3720.10">
    <property type="entry name" value="MetI-like"/>
    <property type="match status" value="1"/>
</dbReference>
<dbReference type="Proteomes" id="UP000520592">
    <property type="component" value="Unassembled WGS sequence"/>
</dbReference>
<feature type="domain" description="ABC transmembrane type-1" evidence="9">
    <location>
        <begin position="95"/>
        <end position="296"/>
    </location>
</feature>
<evidence type="ECO:0000313" key="11">
    <source>
        <dbReference type="EMBL" id="NWC34518.1"/>
    </source>
</evidence>
<evidence type="ECO:0000256" key="2">
    <source>
        <dbReference type="ARBA" id="ARBA00022448"/>
    </source>
</evidence>
<dbReference type="PANTHER" id="PTHR43163:SF6">
    <property type="entry name" value="DIPEPTIDE TRANSPORT SYSTEM PERMEASE PROTEIN DPPB-RELATED"/>
    <property type="match status" value="1"/>
</dbReference>
<feature type="transmembrane region" description="Helical" evidence="8">
    <location>
        <begin position="171"/>
        <end position="193"/>
    </location>
</feature>
<evidence type="ECO:0000259" key="9">
    <source>
        <dbReference type="PROSITE" id="PS50928"/>
    </source>
</evidence>
<feature type="transmembrane region" description="Helical" evidence="8">
    <location>
        <begin position="99"/>
        <end position="122"/>
    </location>
</feature>
<evidence type="ECO:0000256" key="6">
    <source>
        <dbReference type="ARBA" id="ARBA00023136"/>
    </source>
</evidence>
<evidence type="ECO:0000256" key="8">
    <source>
        <dbReference type="RuleBase" id="RU363032"/>
    </source>
</evidence>
<dbReference type="Proteomes" id="UP000517547">
    <property type="component" value="Unassembled WGS sequence"/>
</dbReference>
<dbReference type="PROSITE" id="PS50928">
    <property type="entry name" value="ABC_TM1"/>
    <property type="match status" value="1"/>
</dbReference>
<dbReference type="PANTHER" id="PTHR43163">
    <property type="entry name" value="DIPEPTIDE TRANSPORT SYSTEM PERMEASE PROTEIN DPPB-RELATED"/>
    <property type="match status" value="1"/>
</dbReference>
<evidence type="ECO:0000313" key="12">
    <source>
        <dbReference type="Proteomes" id="UP000517547"/>
    </source>
</evidence>
<keyword evidence="6 8" id="KW-0472">Membrane</keyword>
<proteinExistence type="inferred from homology"/>
<feature type="transmembrane region" description="Helical" evidence="8">
    <location>
        <begin position="9"/>
        <end position="27"/>
    </location>
</feature>
<organism evidence="10 12">
    <name type="scientific">Pseudomonas gingeri</name>
    <dbReference type="NCBI Taxonomy" id="117681"/>
    <lineage>
        <taxon>Bacteria</taxon>
        <taxon>Pseudomonadati</taxon>
        <taxon>Pseudomonadota</taxon>
        <taxon>Gammaproteobacteria</taxon>
        <taxon>Pseudomonadales</taxon>
        <taxon>Pseudomonadaceae</taxon>
        <taxon>Pseudomonas</taxon>
    </lineage>
</organism>
<evidence type="ECO:0000256" key="4">
    <source>
        <dbReference type="ARBA" id="ARBA00022692"/>
    </source>
</evidence>
<dbReference type="Pfam" id="PF00528">
    <property type="entry name" value="BPD_transp_1"/>
    <property type="match status" value="1"/>
</dbReference>
<reference evidence="12 13" key="1">
    <citation type="submission" date="2020-04" db="EMBL/GenBank/DDBJ databases">
        <title>Molecular characterization of pseudomonads from Agaricus bisporus reveal novel blotch 2 pathogens in Western Europe.</title>
        <authorList>
            <person name="Taparia T."/>
            <person name="Krijger M."/>
            <person name="Haynes E."/>
            <person name="Elpinstone J.G."/>
            <person name="Noble R."/>
            <person name="Van Der Wolf J."/>
        </authorList>
    </citation>
    <scope>NUCLEOTIDE SEQUENCE [LARGE SCALE GENOMIC DNA]</scope>
    <source>
        <strain evidence="11 13">IPO3737</strain>
        <strain evidence="10 12">IPO3738</strain>
    </source>
</reference>
<protein>
    <submittedName>
        <fullName evidence="10">ABC transporter permease</fullName>
    </submittedName>
</protein>
<dbReference type="EMBL" id="JACAQD010000022">
    <property type="protein sequence ID" value="NWC34518.1"/>
    <property type="molecule type" value="Genomic_DNA"/>
</dbReference>
<keyword evidence="5 8" id="KW-1133">Transmembrane helix</keyword>
<dbReference type="RefSeq" id="WP_017124632.1">
    <property type="nucleotide sequence ID" value="NZ_JACAOK010000051.1"/>
</dbReference>
<comment type="subcellular location">
    <subcellularLocation>
        <location evidence="1 8">Cell membrane</location>
        <topology evidence="1 8">Multi-pass membrane protein</topology>
    </subcellularLocation>
</comment>
<gene>
    <name evidence="10" type="ORF">HX845_02990</name>
    <name evidence="11" type="ORF">HX876_19195</name>
</gene>
<dbReference type="EMBL" id="JACAQE010000001">
    <property type="protein sequence ID" value="NWC12599.1"/>
    <property type="molecule type" value="Genomic_DNA"/>
</dbReference>
<feature type="transmembrane region" description="Helical" evidence="8">
    <location>
        <begin position="231"/>
        <end position="257"/>
    </location>
</feature>
<evidence type="ECO:0000313" key="13">
    <source>
        <dbReference type="Proteomes" id="UP000520592"/>
    </source>
</evidence>
<dbReference type="GO" id="GO:0055085">
    <property type="term" value="P:transmembrane transport"/>
    <property type="evidence" value="ECO:0007669"/>
    <property type="project" value="InterPro"/>
</dbReference>
<comment type="caution">
    <text evidence="10">The sequence shown here is derived from an EMBL/GenBank/DDBJ whole genome shotgun (WGS) entry which is preliminary data.</text>
</comment>
<evidence type="ECO:0000256" key="1">
    <source>
        <dbReference type="ARBA" id="ARBA00004651"/>
    </source>
</evidence>
<accession>A0A7Y8CBD1</accession>
<name>A0A7Y8CBD1_9PSED</name>
<sequence length="317" mass="34944">MADFLWRKLLALAATLLSVSLIVFFALELNIEDVAINVLGPYSAADQRAAWLTEHGYDQPFLWRYLVWLKDFVTGHWGTSVHFRAPVVDLLLPNLGQTLMLAGLALLIMVPVALTLGVLAGIRQGSAMDRLVSFLSIVTTSIPDFASAVFVSAIFVFWLNWLPGVSSMEDGFSALQLAMPLMVLCLFGVGYLARITRASMVEVMQAPYIRTARLKGASTRRIVLRHALRNVLIAPITVIMLYIPWLLSNVIVVEVFFAYKGFGSLLYTASLNHDVYLIEACAMISALVVGATKIFSDLAYTWLNPRITLRSLGGSAQ</sequence>
<dbReference type="CDD" id="cd06261">
    <property type="entry name" value="TM_PBP2"/>
    <property type="match status" value="1"/>
</dbReference>
<keyword evidence="2 8" id="KW-0813">Transport</keyword>
<keyword evidence="3" id="KW-1003">Cell membrane</keyword>
<dbReference type="SUPFAM" id="SSF161098">
    <property type="entry name" value="MetI-like"/>
    <property type="match status" value="1"/>
</dbReference>
<dbReference type="AlphaFoldDB" id="A0A7Y8CBD1"/>